<dbReference type="PANTHER" id="PTHR28593">
    <property type="entry name" value="METEORIN-LIKE PROTEIN"/>
    <property type="match status" value="1"/>
</dbReference>
<keyword evidence="4 6" id="KW-0732">Signal</keyword>
<dbReference type="AlphaFoldDB" id="A0A915AMG0"/>
<evidence type="ECO:0000313" key="7">
    <source>
        <dbReference type="Proteomes" id="UP000887569"/>
    </source>
</evidence>
<organism evidence="7 8">
    <name type="scientific">Parascaris univalens</name>
    <name type="common">Nematode worm</name>
    <dbReference type="NCBI Taxonomy" id="6257"/>
    <lineage>
        <taxon>Eukaryota</taxon>
        <taxon>Metazoa</taxon>
        <taxon>Ecdysozoa</taxon>
        <taxon>Nematoda</taxon>
        <taxon>Chromadorea</taxon>
        <taxon>Rhabditida</taxon>
        <taxon>Spirurina</taxon>
        <taxon>Ascaridomorpha</taxon>
        <taxon>Ascaridoidea</taxon>
        <taxon>Ascarididae</taxon>
        <taxon>Parascaris</taxon>
    </lineage>
</organism>
<protein>
    <submittedName>
        <fullName evidence="8">Uncharacterized protein</fullName>
    </submittedName>
</protein>
<evidence type="ECO:0000256" key="5">
    <source>
        <dbReference type="ARBA" id="ARBA00023157"/>
    </source>
</evidence>
<evidence type="ECO:0000256" key="3">
    <source>
        <dbReference type="ARBA" id="ARBA00022525"/>
    </source>
</evidence>
<dbReference type="PANTHER" id="PTHR28593:SF3">
    <property type="entry name" value="METEORIN-LIKE PROTEIN"/>
    <property type="match status" value="1"/>
</dbReference>
<feature type="signal peptide" evidence="6">
    <location>
        <begin position="1"/>
        <end position="27"/>
    </location>
</feature>
<dbReference type="PROSITE" id="PS51257">
    <property type="entry name" value="PROKAR_LIPOPROTEIN"/>
    <property type="match status" value="1"/>
</dbReference>
<keyword evidence="7" id="KW-1185">Reference proteome</keyword>
<sequence length="277" mass="31018">MMRCPLLLAPAIVIACLLTLQTVFVVALPSINSRCVWSGSGVPGDESIRVVRLSCDRGSVVWRQPIGAIHVRIDVGDSEVRQVCLRLLPEHSPFVSIRLVEKNSLTPLALHHDEVRCIGKNKLDNKVSIFLQSSNPEPWKAAHIAGFNYEVTTKKRSKRAALDCKMCNSEEIMQSYCSADFIFEGNIVGIAANNSIEKRRVIINKFIRRPMLYAEILQKEMNGRLAALVDGCFSSEDERLFIAQTRLDGVHVLCSLSIEVFKRFAHENEDNAPCQLI</sequence>
<comment type="subcellular location">
    <subcellularLocation>
        <location evidence="1">Secreted</location>
    </subcellularLocation>
</comment>
<dbReference type="Proteomes" id="UP000887569">
    <property type="component" value="Unplaced"/>
</dbReference>
<dbReference type="GO" id="GO:0005179">
    <property type="term" value="F:hormone activity"/>
    <property type="evidence" value="ECO:0007669"/>
    <property type="project" value="TreeGrafter"/>
</dbReference>
<evidence type="ECO:0000313" key="8">
    <source>
        <dbReference type="WBParaSite" id="PgR011_g133_t02"/>
    </source>
</evidence>
<keyword evidence="3" id="KW-0964">Secreted</keyword>
<proteinExistence type="inferred from homology"/>
<name>A0A915AMG0_PARUN</name>
<keyword evidence="5" id="KW-1015">Disulfide bond</keyword>
<feature type="chain" id="PRO_5036698666" evidence="6">
    <location>
        <begin position="28"/>
        <end position="277"/>
    </location>
</feature>
<dbReference type="WBParaSite" id="PgR011_g133_t02">
    <property type="protein sequence ID" value="PgR011_g133_t02"/>
    <property type="gene ID" value="PgR011_g133"/>
</dbReference>
<dbReference type="InterPro" id="IPR051998">
    <property type="entry name" value="Meteorin-like"/>
</dbReference>
<reference evidence="8" key="1">
    <citation type="submission" date="2022-11" db="UniProtKB">
        <authorList>
            <consortium name="WormBaseParasite"/>
        </authorList>
    </citation>
    <scope>IDENTIFICATION</scope>
</reference>
<accession>A0A915AMG0</accession>
<evidence type="ECO:0000256" key="1">
    <source>
        <dbReference type="ARBA" id="ARBA00004613"/>
    </source>
</evidence>
<evidence type="ECO:0000256" key="6">
    <source>
        <dbReference type="SAM" id="SignalP"/>
    </source>
</evidence>
<dbReference type="GO" id="GO:0005615">
    <property type="term" value="C:extracellular space"/>
    <property type="evidence" value="ECO:0007669"/>
    <property type="project" value="TreeGrafter"/>
</dbReference>
<evidence type="ECO:0000256" key="2">
    <source>
        <dbReference type="ARBA" id="ARBA00005669"/>
    </source>
</evidence>
<evidence type="ECO:0000256" key="4">
    <source>
        <dbReference type="ARBA" id="ARBA00022729"/>
    </source>
</evidence>
<comment type="similarity">
    <text evidence="2">Belongs to the meteorin family.</text>
</comment>